<proteinExistence type="predicted"/>
<dbReference type="RefSeq" id="WP_102774630.1">
    <property type="nucleotide sequence ID" value="NZ_POQS01000006.1"/>
</dbReference>
<protein>
    <submittedName>
        <fullName evidence="1">Uncharacterized protein</fullName>
    </submittedName>
</protein>
<evidence type="ECO:0000313" key="1">
    <source>
        <dbReference type="EMBL" id="PND31537.1"/>
    </source>
</evidence>
<organism evidence="1 2">
    <name type="scientific">Achromobacter pulmonis</name>
    <dbReference type="NCBI Taxonomy" id="1389932"/>
    <lineage>
        <taxon>Bacteria</taxon>
        <taxon>Pseudomonadati</taxon>
        <taxon>Pseudomonadota</taxon>
        <taxon>Betaproteobacteria</taxon>
        <taxon>Burkholderiales</taxon>
        <taxon>Alcaligenaceae</taxon>
        <taxon>Achromobacter</taxon>
    </lineage>
</organism>
<dbReference type="AlphaFoldDB" id="A0A2N8KDL5"/>
<keyword evidence="2" id="KW-1185">Reference proteome</keyword>
<name>A0A2N8KDL5_9BURK</name>
<sequence>MPFKEPLTADQLRTIRLRQPWNPDVIALLWEIKRLRSVLLRLHQVSGDLKRPASLMGEIYDDLMEGLAAEPCVIERDQMTAELLEQPRKLRKGMALRSRSR</sequence>
<evidence type="ECO:0000313" key="2">
    <source>
        <dbReference type="Proteomes" id="UP000235994"/>
    </source>
</evidence>
<reference evidence="1 2" key="1">
    <citation type="submission" date="2018-01" db="EMBL/GenBank/DDBJ databases">
        <title>The draft genome of an aniline degradation strain ANB-1.</title>
        <authorList>
            <person name="Zhang L."/>
            <person name="Jiang J."/>
        </authorList>
    </citation>
    <scope>NUCLEOTIDE SEQUENCE [LARGE SCALE GENOMIC DNA]</scope>
    <source>
        <strain evidence="1 2">ANB-1</strain>
    </source>
</reference>
<dbReference type="EMBL" id="POQS01000006">
    <property type="protein sequence ID" value="PND31537.1"/>
    <property type="molecule type" value="Genomic_DNA"/>
</dbReference>
<gene>
    <name evidence="1" type="ORF">C1I89_22110</name>
</gene>
<comment type="caution">
    <text evidence="1">The sequence shown here is derived from an EMBL/GenBank/DDBJ whole genome shotgun (WGS) entry which is preliminary data.</text>
</comment>
<accession>A0A2N8KDL5</accession>
<dbReference type="Proteomes" id="UP000235994">
    <property type="component" value="Unassembled WGS sequence"/>
</dbReference>